<protein>
    <recommendedName>
        <fullName evidence="3">DUF559 domain-containing protein</fullName>
    </recommendedName>
</protein>
<evidence type="ECO:0008006" key="3">
    <source>
        <dbReference type="Google" id="ProtNLM"/>
    </source>
</evidence>
<comment type="caution">
    <text evidence="1">The sequence shown here is derived from an EMBL/GenBank/DDBJ whole genome shotgun (WGS) entry which is preliminary data.</text>
</comment>
<gene>
    <name evidence="1" type="ORF">ACFQMJ_24140</name>
</gene>
<reference evidence="2" key="1">
    <citation type="journal article" date="2019" name="Int. J. Syst. Evol. Microbiol.">
        <title>The Global Catalogue of Microorganisms (GCM) 10K type strain sequencing project: providing services to taxonomists for standard genome sequencing and annotation.</title>
        <authorList>
            <consortium name="The Broad Institute Genomics Platform"/>
            <consortium name="The Broad Institute Genome Sequencing Center for Infectious Disease"/>
            <person name="Wu L."/>
            <person name="Ma J."/>
        </authorList>
    </citation>
    <scope>NUCLEOTIDE SEQUENCE [LARGE SCALE GENOMIC DNA]</scope>
    <source>
        <strain evidence="2">KCTC 12907</strain>
    </source>
</reference>
<accession>A0ABW2FEP2</accession>
<dbReference type="EMBL" id="JBHTAI010000017">
    <property type="protein sequence ID" value="MFC7151641.1"/>
    <property type="molecule type" value="Genomic_DNA"/>
</dbReference>
<dbReference type="Proteomes" id="UP001596378">
    <property type="component" value="Unassembled WGS sequence"/>
</dbReference>
<sequence>MRGLSFEAEHEKWMDWHLDKRHGERKDALRRGHGYGNRLFVEKIWWSLMGHFGGLHPEYEVKDWRGRSYYADFVWIVGAHRFVFEIMDYGSHGKDRTKYRMDLNRVLFLQSQGYVVFLISLDELKENSPFILSMLRHSLAPYLTAAAQEPQPKPTFGKIERQLMRHALLHDRIVRPAAAAKELELHKHTVIKHCRNLVEKGRLRAIPTGSTGKIYCYEYMGTAQSPDLL</sequence>
<name>A0ABW2FEP2_9BACL</name>
<dbReference type="RefSeq" id="WP_378050862.1">
    <property type="nucleotide sequence ID" value="NZ_JBHMDN010000029.1"/>
</dbReference>
<organism evidence="1 2">
    <name type="scientific">Cohnella cellulosilytica</name>
    <dbReference type="NCBI Taxonomy" id="986710"/>
    <lineage>
        <taxon>Bacteria</taxon>
        <taxon>Bacillati</taxon>
        <taxon>Bacillota</taxon>
        <taxon>Bacilli</taxon>
        <taxon>Bacillales</taxon>
        <taxon>Paenibacillaceae</taxon>
        <taxon>Cohnella</taxon>
    </lineage>
</organism>
<evidence type="ECO:0000313" key="2">
    <source>
        <dbReference type="Proteomes" id="UP001596378"/>
    </source>
</evidence>
<keyword evidence="2" id="KW-1185">Reference proteome</keyword>
<proteinExistence type="predicted"/>
<evidence type="ECO:0000313" key="1">
    <source>
        <dbReference type="EMBL" id="MFC7151641.1"/>
    </source>
</evidence>